<dbReference type="GO" id="GO:0008999">
    <property type="term" value="F:protein-N-terminal-alanine acetyltransferase activity"/>
    <property type="evidence" value="ECO:0007669"/>
    <property type="project" value="TreeGrafter"/>
</dbReference>
<dbReference type="EMBL" id="CM001439">
    <property type="protein sequence ID" value="EHR51155.1"/>
    <property type="molecule type" value="Genomic_DNA"/>
</dbReference>
<dbReference type="Pfam" id="PF13302">
    <property type="entry name" value="Acetyltransf_3"/>
    <property type="match status" value="1"/>
</dbReference>
<evidence type="ECO:0000313" key="3">
    <source>
        <dbReference type="EMBL" id="EHR51155.1"/>
    </source>
</evidence>
<dbReference type="SUPFAM" id="SSF55729">
    <property type="entry name" value="Acyl-CoA N-acyltransferases (Nat)"/>
    <property type="match status" value="1"/>
</dbReference>
<keyword evidence="3" id="KW-0689">Ribosomal protein</keyword>
<dbReference type="PANTHER" id="PTHR43441">
    <property type="entry name" value="RIBOSOMAL-PROTEIN-SERINE ACETYLTRANSFERASE"/>
    <property type="match status" value="1"/>
</dbReference>
<reference evidence="3 4" key="1">
    <citation type="journal article" date="2012" name="Stand. Genomic Sci.">
        <title>Genome sequence of the ocean sediment bacterium Saccharomonospora marina type strain (XMU15(T)).</title>
        <authorList>
            <person name="Klenk H.P."/>
            <person name="Lu M."/>
            <person name="Lucas S."/>
            <person name="Lapidus A."/>
            <person name="Copeland A."/>
            <person name="Pitluck S."/>
            <person name="Goodwin L.A."/>
            <person name="Han C."/>
            <person name="Tapia R."/>
            <person name="Brambilla E.M."/>
            <person name="Potter G."/>
            <person name="Land M."/>
            <person name="Ivanova N."/>
            <person name="Rohde M."/>
            <person name="Goker M."/>
            <person name="Detter J.C."/>
            <person name="Li W.J."/>
            <person name="Kyrpides N.C."/>
            <person name="Woyke T."/>
        </authorList>
    </citation>
    <scope>NUCLEOTIDE SEQUENCE [LARGE SCALE GENOMIC DNA]</scope>
    <source>
        <strain evidence="3 4">XMU15</strain>
    </source>
</reference>
<keyword evidence="3" id="KW-0687">Ribonucleoprotein</keyword>
<evidence type="ECO:0000313" key="4">
    <source>
        <dbReference type="Proteomes" id="UP000004926"/>
    </source>
</evidence>
<dbReference type="eggNOG" id="COG1670">
    <property type="taxonomic scope" value="Bacteria"/>
</dbReference>
<evidence type="ECO:0000259" key="2">
    <source>
        <dbReference type="PROSITE" id="PS51186"/>
    </source>
</evidence>
<gene>
    <name evidence="3" type="ORF">SacmaDRAFT_2917</name>
</gene>
<dbReference type="GO" id="GO:0005840">
    <property type="term" value="C:ribosome"/>
    <property type="evidence" value="ECO:0007669"/>
    <property type="project" value="UniProtKB-KW"/>
</dbReference>
<dbReference type="PROSITE" id="PS51186">
    <property type="entry name" value="GNAT"/>
    <property type="match status" value="1"/>
</dbReference>
<keyword evidence="3" id="KW-0808">Transferase</keyword>
<dbReference type="OrthoDB" id="2061990at2"/>
<dbReference type="GO" id="GO:0005737">
    <property type="term" value="C:cytoplasm"/>
    <property type="evidence" value="ECO:0007669"/>
    <property type="project" value="TreeGrafter"/>
</dbReference>
<feature type="region of interest" description="Disordered" evidence="1">
    <location>
        <begin position="1"/>
        <end position="28"/>
    </location>
</feature>
<dbReference type="HOGENOM" id="CLU_013985_3_4_11"/>
<dbReference type="InterPro" id="IPR051908">
    <property type="entry name" value="Ribosomal_N-acetyltransferase"/>
</dbReference>
<dbReference type="PANTHER" id="PTHR43441:SF10">
    <property type="entry name" value="ACETYLTRANSFERASE"/>
    <property type="match status" value="1"/>
</dbReference>
<dbReference type="InterPro" id="IPR016181">
    <property type="entry name" value="Acyl_CoA_acyltransferase"/>
</dbReference>
<feature type="domain" description="N-acetyltransferase" evidence="2">
    <location>
        <begin position="29"/>
        <end position="191"/>
    </location>
</feature>
<protein>
    <submittedName>
        <fullName evidence="3">Acetyltransferase, ribosomal protein N-acetylase</fullName>
    </submittedName>
</protein>
<keyword evidence="4" id="KW-1185">Reference proteome</keyword>
<dbReference type="Proteomes" id="UP000004926">
    <property type="component" value="Chromosome"/>
</dbReference>
<organism evidence="3 4">
    <name type="scientific">Saccharomonospora marina XMU15</name>
    <dbReference type="NCBI Taxonomy" id="882083"/>
    <lineage>
        <taxon>Bacteria</taxon>
        <taxon>Bacillati</taxon>
        <taxon>Actinomycetota</taxon>
        <taxon>Actinomycetes</taxon>
        <taxon>Pseudonocardiales</taxon>
        <taxon>Pseudonocardiaceae</taxon>
        <taxon>Saccharomonospora</taxon>
    </lineage>
</organism>
<dbReference type="AlphaFoldDB" id="H5X4S6"/>
<sequence>MTPPGEPRRRAGTGPLPPWPRSAPRHGQVVLRPFEPSDTALAHALGADPYVPLIGSLPARPSPQQARQWVRRQRQKHTDGEGFSFAIADAATDTAIGAIGLWLRDLPQGRATAGYAVSPEHRGSGVATSALVALTAFAWTVPALHRVELYIEPWNTASIRVATAAGYRRERLLRAHQWIGGTRRDMLLYAAIRP</sequence>
<dbReference type="GO" id="GO:1990189">
    <property type="term" value="F:protein N-terminal-serine acetyltransferase activity"/>
    <property type="evidence" value="ECO:0007669"/>
    <property type="project" value="TreeGrafter"/>
</dbReference>
<dbReference type="Gene3D" id="3.40.630.30">
    <property type="match status" value="1"/>
</dbReference>
<proteinExistence type="predicted"/>
<evidence type="ECO:0000256" key="1">
    <source>
        <dbReference type="SAM" id="MobiDB-lite"/>
    </source>
</evidence>
<accession>H5X4S6</accession>
<dbReference type="InterPro" id="IPR000182">
    <property type="entry name" value="GNAT_dom"/>
</dbReference>
<name>H5X4S6_9PSEU</name>
<dbReference type="STRING" id="882083.SacmaDRAFT_2917"/>